<reference evidence="2" key="1">
    <citation type="submission" date="2023-09" db="UniProtKB">
        <authorList>
            <consortium name="Ensembl"/>
        </authorList>
    </citation>
    <scope>IDENTIFICATION</scope>
</reference>
<dbReference type="AlphaFoldDB" id="A0A8C0DR79"/>
<keyword evidence="1" id="KW-0812">Transmembrane</keyword>
<organism evidence="2">
    <name type="scientific">Balaenoptera musculus</name>
    <name type="common">Blue whale</name>
    <dbReference type="NCBI Taxonomy" id="9771"/>
    <lineage>
        <taxon>Eukaryota</taxon>
        <taxon>Metazoa</taxon>
        <taxon>Chordata</taxon>
        <taxon>Craniata</taxon>
        <taxon>Vertebrata</taxon>
        <taxon>Euteleostomi</taxon>
        <taxon>Mammalia</taxon>
        <taxon>Eutheria</taxon>
        <taxon>Laurasiatheria</taxon>
        <taxon>Artiodactyla</taxon>
        <taxon>Whippomorpha</taxon>
        <taxon>Cetacea</taxon>
        <taxon>Mysticeti</taxon>
        <taxon>Balaenopteridae</taxon>
        <taxon>Balaenoptera</taxon>
    </lineage>
</organism>
<accession>A0A8C0DR79</accession>
<dbReference type="Ensembl" id="ENSBMST00010028011.1">
    <property type="protein sequence ID" value="ENSBMSP00010025444.1"/>
    <property type="gene ID" value="ENSBMSG00010018479.1"/>
</dbReference>
<dbReference type="GeneTree" id="ENSGT00900000143241"/>
<evidence type="ECO:0000256" key="1">
    <source>
        <dbReference type="SAM" id="Phobius"/>
    </source>
</evidence>
<proteinExistence type="predicted"/>
<keyword evidence="1" id="KW-0472">Membrane</keyword>
<keyword evidence="1" id="KW-1133">Transmembrane helix</keyword>
<sequence length="179" mass="19719">MSDKIRRHLKKKSQVLHNSLQSAGGHHIYAHFSLQNVTFTLLLHSRRLTSLLSLTRGASPSCLIISIPGSWLGKRLPPLRPAGGLLLGVLTCSGPMEDSPDVGTEVTEVMLICPVIWFMLLMPPVLVAMDTLMFILLLYMLVFACCPKCGGDCCENIHAAYLFAPMLPCAHPFMSEEAW</sequence>
<feature type="transmembrane region" description="Helical" evidence="1">
    <location>
        <begin position="115"/>
        <end position="144"/>
    </location>
</feature>
<protein>
    <submittedName>
        <fullName evidence="2">Uncharacterized protein</fullName>
    </submittedName>
</protein>
<evidence type="ECO:0000313" key="2">
    <source>
        <dbReference type="Ensembl" id="ENSBMSP00010025444.1"/>
    </source>
</evidence>
<name>A0A8C0DR79_BALMU</name>